<comment type="catalytic activity">
    <reaction evidence="3">
        <text>di-trans,octa-cis-undecaprenyl diphosphate + H2O = di-trans,octa-cis-undecaprenyl phosphate + phosphate + H(+)</text>
        <dbReference type="Rhea" id="RHEA:28094"/>
        <dbReference type="ChEBI" id="CHEBI:15377"/>
        <dbReference type="ChEBI" id="CHEBI:15378"/>
        <dbReference type="ChEBI" id="CHEBI:43474"/>
        <dbReference type="ChEBI" id="CHEBI:58405"/>
        <dbReference type="ChEBI" id="CHEBI:60392"/>
        <dbReference type="EC" id="3.6.1.27"/>
    </reaction>
</comment>
<evidence type="ECO:0000256" key="1">
    <source>
        <dbReference type="ARBA" id="ARBA00012374"/>
    </source>
</evidence>
<feature type="transmembrane region" description="Helical" evidence="4">
    <location>
        <begin position="82"/>
        <end position="101"/>
    </location>
</feature>
<evidence type="ECO:0000259" key="5">
    <source>
        <dbReference type="SMART" id="SM00014"/>
    </source>
</evidence>
<reference evidence="6 7" key="1">
    <citation type="submission" date="2007-03" db="EMBL/GenBank/DDBJ databases">
        <title>Complete sequence of Shewanella loihica PV-4.</title>
        <authorList>
            <consortium name="US DOE Joint Genome Institute"/>
            <person name="Copeland A."/>
            <person name="Lucas S."/>
            <person name="Lapidus A."/>
            <person name="Barry K."/>
            <person name="Detter J.C."/>
            <person name="Glavina del Rio T."/>
            <person name="Hammon N."/>
            <person name="Israni S."/>
            <person name="Dalin E."/>
            <person name="Tice H."/>
            <person name="Pitluck S."/>
            <person name="Chain P."/>
            <person name="Malfatti S."/>
            <person name="Shin M."/>
            <person name="Vergez L."/>
            <person name="Schmutz J."/>
            <person name="Larimer F."/>
            <person name="Land M."/>
            <person name="Hauser L."/>
            <person name="Kyrpides N."/>
            <person name="Mikhailova N."/>
            <person name="Romine M.F."/>
            <person name="Serres G."/>
            <person name="Fredrickson J."/>
            <person name="Tiedje J."/>
            <person name="Richardson P."/>
        </authorList>
    </citation>
    <scope>NUCLEOTIDE SEQUENCE [LARGE SCALE GENOMIC DNA]</scope>
    <source>
        <strain evidence="7">ATCC BAA-1088 / PV-4</strain>
    </source>
</reference>
<dbReference type="SMART" id="SM00014">
    <property type="entry name" value="acidPPc"/>
    <property type="match status" value="1"/>
</dbReference>
<dbReference type="InterPro" id="IPR000326">
    <property type="entry name" value="PAP2/HPO"/>
</dbReference>
<keyword evidence="4" id="KW-0472">Membrane</keyword>
<dbReference type="KEGG" id="slo:Shew_0302"/>
<dbReference type="Pfam" id="PF01569">
    <property type="entry name" value="PAP2"/>
    <property type="match status" value="1"/>
</dbReference>
<keyword evidence="6" id="KW-0378">Hydrolase</keyword>
<name>A3Q9M6_SHELP</name>
<dbReference type="GO" id="GO:0005886">
    <property type="term" value="C:plasma membrane"/>
    <property type="evidence" value="ECO:0007669"/>
    <property type="project" value="TreeGrafter"/>
</dbReference>
<keyword evidence="7" id="KW-1185">Reference proteome</keyword>
<evidence type="ECO:0000313" key="6">
    <source>
        <dbReference type="EMBL" id="ABO22174.1"/>
    </source>
</evidence>
<sequence length="255" mass="27987">MRSNPPSNLYFSVVLLWSGLTLIPAAIYLGGLSLFPWLELSSLKAQILFGLTSSGTAPYGVLTVLALLLACYLLLPRKQLVPLLFSVCLAMGLSLGLNHFLKPYFGHPRPNVQFLAENQGLSLSGFYQASQPTRRILMAQEVAKLSQEIKLPQETKLSLSPKIAQHWQDEVGYSFPSGHTLFAVTLTLVVSYFLLAAQRFLFAALLCLWALAMGFSRMLLGMHWPQDVLAASLLGGLIALLALLITEKWRAIGQG</sequence>
<dbReference type="CDD" id="cd01610">
    <property type="entry name" value="PAP2_like"/>
    <property type="match status" value="1"/>
</dbReference>
<protein>
    <recommendedName>
        <fullName evidence="1">undecaprenyl-diphosphate phosphatase</fullName>
        <ecNumber evidence="1">3.6.1.27</ecNumber>
    </recommendedName>
    <alternativeName>
        <fullName evidence="2">Undecaprenyl pyrophosphate phosphatase</fullName>
    </alternativeName>
</protein>
<accession>A3Q9M6</accession>
<gene>
    <name evidence="6" type="ordered locus">Shew_0302</name>
</gene>
<evidence type="ECO:0000313" key="7">
    <source>
        <dbReference type="Proteomes" id="UP000001558"/>
    </source>
</evidence>
<feature type="transmembrane region" description="Helical" evidence="4">
    <location>
        <begin position="177"/>
        <end position="195"/>
    </location>
</feature>
<proteinExistence type="predicted"/>
<dbReference type="PANTHER" id="PTHR14969">
    <property type="entry name" value="SPHINGOSINE-1-PHOSPHATE PHOSPHOHYDROLASE"/>
    <property type="match status" value="1"/>
</dbReference>
<dbReference type="EMBL" id="CP000606">
    <property type="protein sequence ID" value="ABO22174.1"/>
    <property type="molecule type" value="Genomic_DNA"/>
</dbReference>
<dbReference type="STRING" id="323850.Shew_0302"/>
<dbReference type="PANTHER" id="PTHR14969:SF54">
    <property type="entry name" value="PHOSPHATIDYLGLYCEROPHOSPHATASE B"/>
    <property type="match status" value="1"/>
</dbReference>
<dbReference type="AlphaFoldDB" id="A3Q9M6"/>
<feature type="transmembrane region" description="Helical" evidence="4">
    <location>
        <begin position="200"/>
        <end position="222"/>
    </location>
</feature>
<keyword evidence="4" id="KW-0812">Transmembrane</keyword>
<dbReference type="HOGENOM" id="CLU_083863_0_0_6"/>
<dbReference type="EC" id="3.6.1.27" evidence="1"/>
<dbReference type="RefSeq" id="WP_011864108.1">
    <property type="nucleotide sequence ID" value="NC_009092.1"/>
</dbReference>
<feature type="transmembrane region" description="Helical" evidence="4">
    <location>
        <begin position="228"/>
        <end position="246"/>
    </location>
</feature>
<dbReference type="SUPFAM" id="SSF48317">
    <property type="entry name" value="Acid phosphatase/Vanadium-dependent haloperoxidase"/>
    <property type="match status" value="1"/>
</dbReference>
<feature type="transmembrane region" description="Helical" evidence="4">
    <location>
        <begin position="57"/>
        <end position="75"/>
    </location>
</feature>
<dbReference type="OrthoDB" id="5586741at2"/>
<evidence type="ECO:0000256" key="2">
    <source>
        <dbReference type="ARBA" id="ARBA00032707"/>
    </source>
</evidence>
<dbReference type="Gene3D" id="1.20.144.10">
    <property type="entry name" value="Phosphatidic acid phosphatase type 2/haloperoxidase"/>
    <property type="match status" value="1"/>
</dbReference>
<organism evidence="6 7">
    <name type="scientific">Shewanella loihica (strain ATCC BAA-1088 / PV-4)</name>
    <dbReference type="NCBI Taxonomy" id="323850"/>
    <lineage>
        <taxon>Bacteria</taxon>
        <taxon>Pseudomonadati</taxon>
        <taxon>Pseudomonadota</taxon>
        <taxon>Gammaproteobacteria</taxon>
        <taxon>Alteromonadales</taxon>
        <taxon>Shewanellaceae</taxon>
        <taxon>Shewanella</taxon>
    </lineage>
</organism>
<dbReference type="eggNOG" id="COG0671">
    <property type="taxonomic scope" value="Bacteria"/>
</dbReference>
<keyword evidence="4" id="KW-1133">Transmembrane helix</keyword>
<dbReference type="InterPro" id="IPR036938">
    <property type="entry name" value="PAP2/HPO_sf"/>
</dbReference>
<dbReference type="Proteomes" id="UP000001558">
    <property type="component" value="Chromosome"/>
</dbReference>
<evidence type="ECO:0000256" key="3">
    <source>
        <dbReference type="ARBA" id="ARBA00047594"/>
    </source>
</evidence>
<evidence type="ECO:0000256" key="4">
    <source>
        <dbReference type="SAM" id="Phobius"/>
    </source>
</evidence>
<feature type="domain" description="Phosphatidic acid phosphatase type 2/haloperoxidase" evidence="5">
    <location>
        <begin position="83"/>
        <end position="243"/>
    </location>
</feature>
<dbReference type="GO" id="GO:0050380">
    <property type="term" value="F:undecaprenyl-diphosphatase activity"/>
    <property type="evidence" value="ECO:0007669"/>
    <property type="project" value="UniProtKB-EC"/>
</dbReference>
<feature type="transmembrane region" description="Helical" evidence="4">
    <location>
        <begin position="9"/>
        <end position="37"/>
    </location>
</feature>